<evidence type="ECO:0000256" key="1">
    <source>
        <dbReference type="ARBA" id="ARBA00000085"/>
    </source>
</evidence>
<keyword evidence="5 14" id="KW-0597">Phosphoprotein</keyword>
<dbReference type="Pfam" id="PF00512">
    <property type="entry name" value="HisKA"/>
    <property type="match status" value="1"/>
</dbReference>
<feature type="chain" id="PRO_5009173642" description="histidine kinase" evidence="17">
    <location>
        <begin position="27"/>
        <end position="1538"/>
    </location>
</feature>
<dbReference type="CDD" id="cd00082">
    <property type="entry name" value="HisKA"/>
    <property type="match status" value="1"/>
</dbReference>
<evidence type="ECO:0000256" key="16">
    <source>
        <dbReference type="SAM" id="Phobius"/>
    </source>
</evidence>
<dbReference type="InterPro" id="IPR005467">
    <property type="entry name" value="His_kinase_dom"/>
</dbReference>
<evidence type="ECO:0000256" key="4">
    <source>
        <dbReference type="ARBA" id="ARBA00022475"/>
    </source>
</evidence>
<dbReference type="Gene3D" id="3.30.565.10">
    <property type="entry name" value="Histidine kinase-like ATPase, C-terminal domain"/>
    <property type="match status" value="1"/>
</dbReference>
<dbReference type="SMART" id="SM00062">
    <property type="entry name" value="PBPb"/>
    <property type="match status" value="2"/>
</dbReference>
<dbReference type="Gene3D" id="1.10.287.130">
    <property type="match status" value="1"/>
</dbReference>
<dbReference type="Proteomes" id="UP000094165">
    <property type="component" value="Unassembled WGS sequence"/>
</dbReference>
<feature type="transmembrane region" description="Helical" evidence="16">
    <location>
        <begin position="519"/>
        <end position="541"/>
    </location>
</feature>
<dbReference type="SUPFAM" id="SSF52172">
    <property type="entry name" value="CheY-like"/>
    <property type="match status" value="1"/>
</dbReference>
<dbReference type="EC" id="2.7.13.3" evidence="3"/>
<keyword evidence="4" id="KW-1003">Cell membrane</keyword>
<evidence type="ECO:0000256" key="9">
    <source>
        <dbReference type="ARBA" id="ARBA00022840"/>
    </source>
</evidence>
<dbReference type="CDD" id="cd01007">
    <property type="entry name" value="PBP2_BvgS_HisK_like"/>
    <property type="match status" value="2"/>
</dbReference>
<keyword evidence="6 16" id="KW-0812">Transmembrane</keyword>
<feature type="modified residue" description="Phosphohistidine" evidence="13">
    <location>
        <position position="1483"/>
    </location>
</feature>
<dbReference type="SUPFAM" id="SSF47226">
    <property type="entry name" value="Histidine-containing phosphotransfer domain, HPT domain"/>
    <property type="match status" value="1"/>
</dbReference>
<name>A0A1E5D975_9VIBR</name>
<evidence type="ECO:0000313" key="22">
    <source>
        <dbReference type="Proteomes" id="UP000094165"/>
    </source>
</evidence>
<feature type="domain" description="Histidine kinase" evidence="18">
    <location>
        <begin position="836"/>
        <end position="1057"/>
    </location>
</feature>
<dbReference type="Gene3D" id="1.20.120.160">
    <property type="entry name" value="HPT domain"/>
    <property type="match status" value="1"/>
</dbReference>
<evidence type="ECO:0000256" key="6">
    <source>
        <dbReference type="ARBA" id="ARBA00022692"/>
    </source>
</evidence>
<keyword evidence="9" id="KW-0067">ATP-binding</keyword>
<dbReference type="SMART" id="SM00388">
    <property type="entry name" value="HisKA"/>
    <property type="match status" value="1"/>
</dbReference>
<dbReference type="PROSITE" id="PS50110">
    <property type="entry name" value="RESPONSE_REGULATORY"/>
    <property type="match status" value="1"/>
</dbReference>
<dbReference type="SUPFAM" id="SSF53850">
    <property type="entry name" value="Periplasmic binding protein-like II"/>
    <property type="match status" value="2"/>
</dbReference>
<organism evidence="21 22">
    <name type="scientific">Vibrio genomosp. F6 str. FF-238</name>
    <dbReference type="NCBI Taxonomy" id="1191298"/>
    <lineage>
        <taxon>Bacteria</taxon>
        <taxon>Pseudomonadati</taxon>
        <taxon>Pseudomonadota</taxon>
        <taxon>Gammaproteobacteria</taxon>
        <taxon>Vibrionales</taxon>
        <taxon>Vibrionaceae</taxon>
        <taxon>Vibrio</taxon>
    </lineage>
</organism>
<dbReference type="InterPro" id="IPR003661">
    <property type="entry name" value="HisK_dim/P_dom"/>
</dbReference>
<evidence type="ECO:0000256" key="12">
    <source>
        <dbReference type="ARBA" id="ARBA00023136"/>
    </source>
</evidence>
<dbReference type="InterPro" id="IPR036641">
    <property type="entry name" value="HPT_dom_sf"/>
</dbReference>
<dbReference type="SMART" id="SM00387">
    <property type="entry name" value="HATPase_c"/>
    <property type="match status" value="1"/>
</dbReference>
<dbReference type="Pfam" id="PF02518">
    <property type="entry name" value="HATPase_c"/>
    <property type="match status" value="1"/>
</dbReference>
<evidence type="ECO:0000313" key="21">
    <source>
        <dbReference type="EMBL" id="OEE80015.1"/>
    </source>
</evidence>
<dbReference type="InterPro" id="IPR001789">
    <property type="entry name" value="Sig_transdc_resp-reg_receiver"/>
</dbReference>
<protein>
    <recommendedName>
        <fullName evidence="3">histidine kinase</fullName>
        <ecNumber evidence="3">2.7.13.3</ecNumber>
    </recommendedName>
</protein>
<keyword evidence="22" id="KW-1185">Reference proteome</keyword>
<keyword evidence="17" id="KW-0732">Signal</keyword>
<comment type="subcellular location">
    <subcellularLocation>
        <location evidence="2">Cell membrane</location>
        <topology evidence="2">Multi-pass membrane protein</topology>
    </subcellularLocation>
</comment>
<dbReference type="InterPro" id="IPR011006">
    <property type="entry name" value="CheY-like_superfamily"/>
</dbReference>
<reference evidence="21 22" key="1">
    <citation type="journal article" date="2012" name="Science">
        <title>Ecological populations of bacteria act as socially cohesive units of antibiotic production and resistance.</title>
        <authorList>
            <person name="Cordero O.X."/>
            <person name="Wildschutte H."/>
            <person name="Kirkup B."/>
            <person name="Proehl S."/>
            <person name="Ngo L."/>
            <person name="Hussain F."/>
            <person name="Le Roux F."/>
            <person name="Mincer T."/>
            <person name="Polz M.F."/>
        </authorList>
    </citation>
    <scope>NUCLEOTIDE SEQUENCE [LARGE SCALE GENOMIC DNA]</scope>
    <source>
        <strain evidence="21 22">FF-238</strain>
    </source>
</reference>
<evidence type="ECO:0000256" key="8">
    <source>
        <dbReference type="ARBA" id="ARBA00022801"/>
    </source>
</evidence>
<dbReference type="SUPFAM" id="SSF55874">
    <property type="entry name" value="ATPase domain of HSP90 chaperone/DNA topoisomerase II/histidine kinase"/>
    <property type="match status" value="1"/>
</dbReference>
<dbReference type="InterPro" id="IPR008207">
    <property type="entry name" value="Sig_transdc_His_kin_Hpt_dom"/>
</dbReference>
<evidence type="ECO:0000259" key="19">
    <source>
        <dbReference type="PROSITE" id="PS50110"/>
    </source>
</evidence>
<dbReference type="Pfam" id="PF00072">
    <property type="entry name" value="Response_reg"/>
    <property type="match status" value="1"/>
</dbReference>
<evidence type="ECO:0000256" key="17">
    <source>
        <dbReference type="SAM" id="SignalP"/>
    </source>
</evidence>
<dbReference type="Gene3D" id="3.30.450.20">
    <property type="entry name" value="PAS domain"/>
    <property type="match status" value="2"/>
</dbReference>
<evidence type="ECO:0000256" key="5">
    <source>
        <dbReference type="ARBA" id="ARBA00022553"/>
    </source>
</evidence>
<evidence type="ECO:0000259" key="18">
    <source>
        <dbReference type="PROSITE" id="PS50109"/>
    </source>
</evidence>
<evidence type="ECO:0000256" key="13">
    <source>
        <dbReference type="PROSITE-ProRule" id="PRU00110"/>
    </source>
</evidence>
<keyword evidence="10 16" id="KW-1133">Transmembrane helix</keyword>
<keyword evidence="7" id="KW-0547">Nucleotide-binding</keyword>
<dbReference type="CDD" id="cd16922">
    <property type="entry name" value="HATPase_EvgS-ArcB-TorS-like"/>
    <property type="match status" value="1"/>
</dbReference>
<dbReference type="GO" id="GO:0005524">
    <property type="term" value="F:ATP binding"/>
    <property type="evidence" value="ECO:0007669"/>
    <property type="project" value="UniProtKB-KW"/>
</dbReference>
<dbReference type="GO" id="GO:0000155">
    <property type="term" value="F:phosphorelay sensor kinase activity"/>
    <property type="evidence" value="ECO:0007669"/>
    <property type="project" value="InterPro"/>
</dbReference>
<dbReference type="Gene3D" id="3.40.190.10">
    <property type="entry name" value="Periplasmic binding protein-like II"/>
    <property type="match status" value="4"/>
</dbReference>
<evidence type="ECO:0000256" key="11">
    <source>
        <dbReference type="ARBA" id="ARBA00023012"/>
    </source>
</evidence>
<proteinExistence type="predicted"/>
<dbReference type="Pfam" id="PF00497">
    <property type="entry name" value="SBP_bac_3"/>
    <property type="match status" value="2"/>
</dbReference>
<dbReference type="SMART" id="SM00448">
    <property type="entry name" value="REC"/>
    <property type="match status" value="1"/>
</dbReference>
<dbReference type="SUPFAM" id="SSF47384">
    <property type="entry name" value="Homodimeric domain of signal transducing histidine kinase"/>
    <property type="match status" value="1"/>
</dbReference>
<gene>
    <name evidence="21" type="ORF">A130_10680</name>
</gene>
<dbReference type="InterPro" id="IPR036890">
    <property type="entry name" value="HATPase_C_sf"/>
</dbReference>
<sequence length="1538" mass="172070">MHMKVKMIKNIFLCLLLILTSQFSLAKTQNNIDNSKLQTLTIGFPSRYIEPLAMADEDGEIVGLLPSLFRRYAEQAGYKVEILPYATFSDVMNAYIKGELDVMIGVTATLERESIMTFTEPMFAVRRAAISATPVTTYKELENKTVATIKGFADESFLRNVLPSASSLSVPSNLEAIRTVALGLADAQIGDGVMLYEHYKNSPYLEDVDMYMLDDLPVDTLYVGVPKSDSEMLERLNQGIREVNALPEHERILNRWLDERQQEYIRKASSLTLSKEEQQWIDNHPVIGIGVDTHWAPIEIIEGGVYKGIAADVLKEITNLTGIKFDPKYYSTHKESYWAFLDGEFEMMSSMSPTAKRREKMLLSQAFMREPWVLIGRSDDYEKELSFDNLEKSDVIGVIAATYGQSMAKEFCVSCTVLEYDSVYDLVTALNESKVDVAISSLLLASPYLQGQYAGQLKVINNINERSFIPVTFAVNKENQILLNIINKALSVIPPSKMVEIEKKWMSTSYQTGVQTQKVVLWISIISVASLLIIGVVFYWNRKLQGEVQQRVEAETELKRRVQFERSLLNAIPFPIVVKDIDGNIVTTNPAISMLSASDDDLAHFVAGGSLESKELDEIVNHSSEDQRVLAGEMLPRMEKNVVIGGKERQFSYWKCPYQLSESSSADGVVTILNDVTELRNAELRAREAEQRVQYLADNVSGAVIQHVQSKEDLDDLNFTFVSAGIQELVGVSSEELVKDHRKFLNVLDEQQRDDFIAHTRVCADIGSMSYELHITSEDRDKWLHLQSRITSNSDHFTWNTVLTDITELKNQQAELEAAKAKAIAGTEAKSRFLANMSHEIRTPISGIIGLLEIFSQYPMRDDALKVHSSLTKSADNLLHIVNDILDFSKIEAGKLTLSPIDADIHSMLSRITQTQASHAHAKGLKFEYWLSPKVASIVHVDDVRLGQILNNFINNAIKFTEKGHIRLAVDLLAHEGSYQTLRFSVSDTGVGINEDAQNSLFMPFVQADESTQRKFGGTGLGLSITNELVAQMGGEITVVSQLGEGSCFSVVIPVKAIEQQESLNFKGEKSLVVGEFNQLDDLIEYMSHCDVKMDHEAFDDKNQLAFLASRNRISSLFITRFEYERLDLKHSWIKNQLPGVKCIVLERRKGMLSPEPYDGFWAMSVNPIIPDQLYHCLKTPVAVGASMNVAENQNKVVVQSRKEAIENRRLILVAEDHPINRQVIMTMLSQLGYTADVVNDGAQAFEALQSDEYGLLLTDCHMPEMDGYELTKAVRAKEGAESREAMPIIALTANAIQGEDEKCIELGMSAFLSKPVSKVKLTETLDHWLPQILSAQEEIVVTEDNVDVAGENDLIAQEHSAIDQKSADELALAAFENEFEVAEPVQGSGSDDLSAIDGFEFDFAGDDDSEETFWGEEHLKSSEVDKPEEALLDIPAIIDIFGDEEVAKNIAFDFVKSQNEDMNLLLTAFDEKNHSDIQEISHRMKGAARMLACHSFSIPLERLESEATHGNDLVYDELEAELTLKLAQLNAEAEQIV</sequence>
<evidence type="ECO:0000256" key="7">
    <source>
        <dbReference type="ARBA" id="ARBA00022741"/>
    </source>
</evidence>
<keyword evidence="12 16" id="KW-0472">Membrane</keyword>
<evidence type="ECO:0000259" key="20">
    <source>
        <dbReference type="PROSITE" id="PS50894"/>
    </source>
</evidence>
<keyword evidence="11" id="KW-0902">Two-component regulatory system</keyword>
<dbReference type="GO" id="GO:0005886">
    <property type="term" value="C:plasma membrane"/>
    <property type="evidence" value="ECO:0007669"/>
    <property type="project" value="UniProtKB-SubCell"/>
</dbReference>
<keyword evidence="15" id="KW-0175">Coiled coil</keyword>
<evidence type="ECO:0000256" key="15">
    <source>
        <dbReference type="SAM" id="Coils"/>
    </source>
</evidence>
<dbReference type="PANTHER" id="PTHR45339:SF1">
    <property type="entry name" value="HYBRID SIGNAL TRANSDUCTION HISTIDINE KINASE J"/>
    <property type="match status" value="1"/>
</dbReference>
<feature type="domain" description="Response regulatory" evidence="19">
    <location>
        <begin position="1211"/>
        <end position="1330"/>
    </location>
</feature>
<keyword evidence="8" id="KW-0378">Hydrolase</keyword>
<evidence type="ECO:0000256" key="3">
    <source>
        <dbReference type="ARBA" id="ARBA00012438"/>
    </source>
</evidence>
<feature type="coiled-coil region" evidence="15">
    <location>
        <begin position="672"/>
        <end position="699"/>
    </location>
</feature>
<accession>A0A1E5D975</accession>
<dbReference type="InterPro" id="IPR003594">
    <property type="entry name" value="HATPase_dom"/>
</dbReference>
<dbReference type="InterPro" id="IPR004358">
    <property type="entry name" value="Sig_transdc_His_kin-like_C"/>
</dbReference>
<feature type="signal peptide" evidence="17">
    <location>
        <begin position="1"/>
        <end position="26"/>
    </location>
</feature>
<evidence type="ECO:0000256" key="10">
    <source>
        <dbReference type="ARBA" id="ARBA00022989"/>
    </source>
</evidence>
<dbReference type="PROSITE" id="PS50894">
    <property type="entry name" value="HPT"/>
    <property type="match status" value="1"/>
</dbReference>
<dbReference type="PANTHER" id="PTHR45339">
    <property type="entry name" value="HYBRID SIGNAL TRANSDUCTION HISTIDINE KINASE J"/>
    <property type="match status" value="1"/>
</dbReference>
<dbReference type="InterPro" id="IPR036097">
    <property type="entry name" value="HisK_dim/P_sf"/>
</dbReference>
<dbReference type="FunFam" id="3.30.565.10:FF:000010">
    <property type="entry name" value="Sensor histidine kinase RcsC"/>
    <property type="match status" value="1"/>
</dbReference>
<dbReference type="InterPro" id="IPR001638">
    <property type="entry name" value="Solute-binding_3/MltF_N"/>
</dbReference>
<evidence type="ECO:0000256" key="2">
    <source>
        <dbReference type="ARBA" id="ARBA00004651"/>
    </source>
</evidence>
<comment type="catalytic activity">
    <reaction evidence="1">
        <text>ATP + protein L-histidine = ADP + protein N-phospho-L-histidine.</text>
        <dbReference type="EC" id="2.7.13.3"/>
    </reaction>
</comment>
<dbReference type="EMBL" id="AJYW02000014">
    <property type="protein sequence ID" value="OEE80015.1"/>
    <property type="molecule type" value="Genomic_DNA"/>
</dbReference>
<evidence type="ECO:0000256" key="14">
    <source>
        <dbReference type="PROSITE-ProRule" id="PRU00169"/>
    </source>
</evidence>
<dbReference type="PRINTS" id="PR00344">
    <property type="entry name" value="BCTRLSENSOR"/>
</dbReference>
<dbReference type="PROSITE" id="PS50109">
    <property type="entry name" value="HIS_KIN"/>
    <property type="match status" value="1"/>
</dbReference>
<dbReference type="Gene3D" id="3.40.50.2300">
    <property type="match status" value="1"/>
</dbReference>
<dbReference type="SUPFAM" id="SSF55785">
    <property type="entry name" value="PYP-like sensor domain (PAS domain)"/>
    <property type="match status" value="2"/>
</dbReference>
<dbReference type="InterPro" id="IPR035965">
    <property type="entry name" value="PAS-like_dom_sf"/>
</dbReference>
<feature type="domain" description="HPt" evidence="20">
    <location>
        <begin position="1444"/>
        <end position="1538"/>
    </location>
</feature>
<comment type="caution">
    <text evidence="21">The sequence shown here is derived from an EMBL/GenBank/DDBJ whole genome shotgun (WGS) entry which is preliminary data.</text>
</comment>
<dbReference type="CDD" id="cd17546">
    <property type="entry name" value="REC_hyHK_CKI1_RcsC-like"/>
    <property type="match status" value="1"/>
</dbReference>
<feature type="modified residue" description="4-aspartylphosphate" evidence="14">
    <location>
        <position position="1260"/>
    </location>
</feature>
<dbReference type="GO" id="GO:0016787">
    <property type="term" value="F:hydrolase activity"/>
    <property type="evidence" value="ECO:0007669"/>
    <property type="project" value="UniProtKB-KW"/>
</dbReference>